<dbReference type="GO" id="GO:0051539">
    <property type="term" value="F:4 iron, 4 sulfur cluster binding"/>
    <property type="evidence" value="ECO:0007669"/>
    <property type="project" value="UniProtKB-KW"/>
</dbReference>
<name>A0A1M6B1Y4_9FIRM</name>
<dbReference type="Gene3D" id="1.10.1060.10">
    <property type="entry name" value="Alpha-helical ferredoxin"/>
    <property type="match status" value="1"/>
</dbReference>
<dbReference type="SUPFAM" id="SSF46548">
    <property type="entry name" value="alpha-helical ferredoxin"/>
    <property type="match status" value="1"/>
</dbReference>
<evidence type="ECO:0000259" key="6">
    <source>
        <dbReference type="PROSITE" id="PS51379"/>
    </source>
</evidence>
<dbReference type="Proteomes" id="UP000183954">
    <property type="component" value="Unassembled WGS sequence"/>
</dbReference>
<dbReference type="InterPro" id="IPR017896">
    <property type="entry name" value="4Fe4S_Fe-S-bd"/>
</dbReference>
<gene>
    <name evidence="7" type="ORF">SAMN02746098_04052</name>
</gene>
<keyword evidence="2" id="KW-0479">Metal-binding</keyword>
<keyword evidence="8" id="KW-1185">Reference proteome</keyword>
<dbReference type="EMBL" id="FQXJ01000018">
    <property type="protein sequence ID" value="SHI42742.1"/>
    <property type="molecule type" value="Genomic_DNA"/>
</dbReference>
<dbReference type="OrthoDB" id="9794954at2"/>
<dbReference type="InterPro" id="IPR017900">
    <property type="entry name" value="4Fe4S_Fe_S_CS"/>
</dbReference>
<reference evidence="8" key="1">
    <citation type="submission" date="2016-11" db="EMBL/GenBank/DDBJ databases">
        <authorList>
            <person name="Varghese N."/>
            <person name="Submissions S."/>
        </authorList>
    </citation>
    <scope>NUCLEOTIDE SEQUENCE [LARGE SCALE GENOMIC DNA]</scope>
    <source>
        <strain evidence="8">DSM 15449</strain>
    </source>
</reference>
<evidence type="ECO:0000256" key="2">
    <source>
        <dbReference type="ARBA" id="ARBA00022723"/>
    </source>
</evidence>
<evidence type="ECO:0000256" key="1">
    <source>
        <dbReference type="ARBA" id="ARBA00022485"/>
    </source>
</evidence>
<evidence type="ECO:0000313" key="7">
    <source>
        <dbReference type="EMBL" id="SHI42742.1"/>
    </source>
</evidence>
<evidence type="ECO:0000313" key="8">
    <source>
        <dbReference type="Proteomes" id="UP000183954"/>
    </source>
</evidence>
<sequence>MTMVITGNSTLQTEVEDLCDVNMDACIQCGTCTGGCSGIELMEYGPRQIIQLIKLNQRKILLDSRAIWMCVSCHICEDRCPAKIKTTSLMDTLREMACVESTTKSNEQIQFHKLYIKQVKAFGRSHESMLTMALTLKGTPLPPLKLMKDLITRMRVDIKPPHRPDKSYRLAIKRVEKGGSKGHGK</sequence>
<keyword evidence="5" id="KW-0411">Iron-sulfur</keyword>
<proteinExistence type="predicted"/>
<protein>
    <submittedName>
        <fullName evidence="7">Heterodisulfide reductase subunit C</fullName>
    </submittedName>
</protein>
<feature type="domain" description="4Fe-4S ferredoxin-type" evidence="6">
    <location>
        <begin position="17"/>
        <end position="47"/>
    </location>
</feature>
<dbReference type="AlphaFoldDB" id="A0A1M6B1Y4"/>
<dbReference type="GO" id="GO:0005886">
    <property type="term" value="C:plasma membrane"/>
    <property type="evidence" value="ECO:0007669"/>
    <property type="project" value="TreeGrafter"/>
</dbReference>
<dbReference type="PANTHER" id="PTHR43255:SF1">
    <property type="entry name" value="IRON-SULFUR-BINDING OXIDOREDUCTASE FADF-RELATED"/>
    <property type="match status" value="1"/>
</dbReference>
<accession>A0A1M6B1Y4</accession>
<dbReference type="Pfam" id="PF13187">
    <property type="entry name" value="Fer4_9"/>
    <property type="match status" value="1"/>
</dbReference>
<organism evidence="7 8">
    <name type="scientific">Desulfosporosinus lacus DSM 15449</name>
    <dbReference type="NCBI Taxonomy" id="1121420"/>
    <lineage>
        <taxon>Bacteria</taxon>
        <taxon>Bacillati</taxon>
        <taxon>Bacillota</taxon>
        <taxon>Clostridia</taxon>
        <taxon>Eubacteriales</taxon>
        <taxon>Desulfitobacteriaceae</taxon>
        <taxon>Desulfosporosinus</taxon>
    </lineage>
</organism>
<dbReference type="InterPro" id="IPR009051">
    <property type="entry name" value="Helical_ferredxn"/>
</dbReference>
<keyword evidence="3" id="KW-0560">Oxidoreductase</keyword>
<dbReference type="GO" id="GO:0016491">
    <property type="term" value="F:oxidoreductase activity"/>
    <property type="evidence" value="ECO:0007669"/>
    <property type="project" value="UniProtKB-KW"/>
</dbReference>
<evidence type="ECO:0000256" key="5">
    <source>
        <dbReference type="ARBA" id="ARBA00023014"/>
    </source>
</evidence>
<dbReference type="PROSITE" id="PS51379">
    <property type="entry name" value="4FE4S_FER_2"/>
    <property type="match status" value="1"/>
</dbReference>
<keyword evidence="1" id="KW-0004">4Fe-4S</keyword>
<dbReference type="STRING" id="1121420.SAMN02746098_04052"/>
<dbReference type="GO" id="GO:0046872">
    <property type="term" value="F:metal ion binding"/>
    <property type="evidence" value="ECO:0007669"/>
    <property type="project" value="UniProtKB-KW"/>
</dbReference>
<dbReference type="RefSeq" id="WP_073031688.1">
    <property type="nucleotide sequence ID" value="NZ_FQXJ01000018.1"/>
</dbReference>
<keyword evidence="4" id="KW-0408">Iron</keyword>
<evidence type="ECO:0000256" key="4">
    <source>
        <dbReference type="ARBA" id="ARBA00023004"/>
    </source>
</evidence>
<evidence type="ECO:0000256" key="3">
    <source>
        <dbReference type="ARBA" id="ARBA00023002"/>
    </source>
</evidence>
<dbReference type="InterPro" id="IPR051460">
    <property type="entry name" value="HdrC_iron-sulfur_subunit"/>
</dbReference>
<dbReference type="PROSITE" id="PS00198">
    <property type="entry name" value="4FE4S_FER_1"/>
    <property type="match status" value="1"/>
</dbReference>
<dbReference type="PANTHER" id="PTHR43255">
    <property type="entry name" value="IRON-SULFUR-BINDING OXIDOREDUCTASE FADF-RELATED-RELATED"/>
    <property type="match status" value="1"/>
</dbReference>